<dbReference type="Proteomes" id="UP000463700">
    <property type="component" value="Unassembled WGS sequence"/>
</dbReference>
<sequence>MPKGYWICSYREIRDAQKLAAYAKLAAEAVAAGGGRFLARAVASKVYDAGQMGRTTVVEFASLQQALNCREGAPYQRAVATLGDAVERDFRIVEGV</sequence>
<gene>
    <name evidence="2" type="ORF">FSO04_40765</name>
</gene>
<evidence type="ECO:0000313" key="2">
    <source>
        <dbReference type="EMBL" id="KAE8754226.1"/>
    </source>
</evidence>
<evidence type="ECO:0000259" key="1">
    <source>
        <dbReference type="Pfam" id="PF07045"/>
    </source>
</evidence>
<dbReference type="InterPro" id="IPR011008">
    <property type="entry name" value="Dimeric_a/b-barrel"/>
</dbReference>
<name>A0A6N6W1H5_9BURK</name>
<dbReference type="SUPFAM" id="SSF54909">
    <property type="entry name" value="Dimeric alpha+beta barrel"/>
    <property type="match status" value="1"/>
</dbReference>
<dbReference type="EMBL" id="VOSW01000138">
    <property type="protein sequence ID" value="KAE8754226.1"/>
    <property type="molecule type" value="Genomic_DNA"/>
</dbReference>
<feature type="domain" description="DUF1330" evidence="1">
    <location>
        <begin position="3"/>
        <end position="96"/>
    </location>
</feature>
<evidence type="ECO:0000313" key="3">
    <source>
        <dbReference type="Proteomes" id="UP000463700"/>
    </source>
</evidence>
<accession>A0A6N6W1H5</accession>
<dbReference type="Gene3D" id="3.30.70.100">
    <property type="match status" value="1"/>
</dbReference>
<dbReference type="Pfam" id="PF07045">
    <property type="entry name" value="DUF1330"/>
    <property type="match status" value="1"/>
</dbReference>
<dbReference type="AlphaFoldDB" id="A0A6N6W1H5"/>
<proteinExistence type="predicted"/>
<comment type="caution">
    <text evidence="2">The sequence shown here is derived from an EMBL/GenBank/DDBJ whole genome shotgun (WGS) entry which is preliminary data.</text>
</comment>
<protein>
    <submittedName>
        <fullName evidence="2">DUF1330 domain-containing protein</fullName>
    </submittedName>
</protein>
<dbReference type="InterPro" id="IPR010753">
    <property type="entry name" value="DUF1330"/>
</dbReference>
<dbReference type="RefSeq" id="WP_168435998.1">
    <property type="nucleotide sequence ID" value="NZ_VOSW01000138.1"/>
</dbReference>
<reference evidence="2 3" key="1">
    <citation type="journal article" date="2020" name="Int. J. Syst. Evol. Microbiol.">
        <title>Paraburkholderia madseniana sp. nov., a phenolic acid-degrading bacterium isolated from acidic forest soil.</title>
        <authorList>
            <person name="Wilhelm R.C."/>
            <person name="Murphy S.J.L."/>
            <person name="Feriancek N.M."/>
            <person name="Karasz D.C."/>
            <person name="DeRito C.M."/>
            <person name="Newman J.D."/>
            <person name="Buckley D.H."/>
        </authorList>
    </citation>
    <scope>NUCLEOTIDE SEQUENCE [LARGE SCALE GENOMIC DNA]</scope>
    <source>
        <strain evidence="2 3">RP11</strain>
    </source>
</reference>
<organism evidence="2 3">
    <name type="scientific">Paraburkholderia madseniana</name>
    <dbReference type="NCBI Taxonomy" id="2599607"/>
    <lineage>
        <taxon>Bacteria</taxon>
        <taxon>Pseudomonadati</taxon>
        <taxon>Pseudomonadota</taxon>
        <taxon>Betaproteobacteria</taxon>
        <taxon>Burkholderiales</taxon>
        <taxon>Burkholderiaceae</taxon>
        <taxon>Paraburkholderia</taxon>
    </lineage>
</organism>